<keyword evidence="6" id="KW-1185">Reference proteome</keyword>
<dbReference type="Gene3D" id="3.40.50.1820">
    <property type="entry name" value="alpha/beta hydrolase"/>
    <property type="match status" value="1"/>
</dbReference>
<feature type="region of interest" description="Disordered" evidence="3">
    <location>
        <begin position="307"/>
        <end position="326"/>
    </location>
</feature>
<dbReference type="InterPro" id="IPR013094">
    <property type="entry name" value="AB_hydrolase_3"/>
</dbReference>
<feature type="compositionally biased region" description="Basic and acidic residues" evidence="3">
    <location>
        <begin position="307"/>
        <end position="316"/>
    </location>
</feature>
<dbReference type="FunFam" id="3.40.50.1820:FF:000089">
    <property type="entry name" value="Alpha/beta hydrolase"/>
    <property type="match status" value="1"/>
</dbReference>
<dbReference type="AlphaFoldDB" id="I0L4Z0"/>
<dbReference type="Proteomes" id="UP000003448">
    <property type="component" value="Unassembled WGS sequence"/>
</dbReference>
<dbReference type="PANTHER" id="PTHR48081">
    <property type="entry name" value="AB HYDROLASE SUPERFAMILY PROTEIN C4A8.06C"/>
    <property type="match status" value="1"/>
</dbReference>
<comment type="caution">
    <text evidence="5">The sequence shown here is derived from an EMBL/GenBank/DDBJ whole genome shotgun (WGS) entry which is preliminary data.</text>
</comment>
<accession>I0L4Z0</accession>
<dbReference type="SUPFAM" id="SSF53474">
    <property type="entry name" value="alpha/beta-Hydrolases"/>
    <property type="match status" value="1"/>
</dbReference>
<evidence type="ECO:0000313" key="6">
    <source>
        <dbReference type="Proteomes" id="UP000003448"/>
    </source>
</evidence>
<evidence type="ECO:0000256" key="2">
    <source>
        <dbReference type="ARBA" id="ARBA00022801"/>
    </source>
</evidence>
<evidence type="ECO:0000313" key="5">
    <source>
        <dbReference type="EMBL" id="CCH18887.1"/>
    </source>
</evidence>
<dbReference type="OrthoDB" id="3181909at2"/>
<name>I0L4Z0_9ACTN</name>
<keyword evidence="2 5" id="KW-0378">Hydrolase</keyword>
<feature type="compositionally biased region" description="Low complexity" evidence="3">
    <location>
        <begin position="344"/>
        <end position="379"/>
    </location>
</feature>
<dbReference type="GO" id="GO:0016787">
    <property type="term" value="F:hydrolase activity"/>
    <property type="evidence" value="ECO:0007669"/>
    <property type="project" value="UniProtKB-KW"/>
</dbReference>
<dbReference type="PANTHER" id="PTHR48081:SF8">
    <property type="entry name" value="ALPHA_BETA HYDROLASE FOLD-3 DOMAIN-CONTAINING PROTEIN-RELATED"/>
    <property type="match status" value="1"/>
</dbReference>
<dbReference type="Pfam" id="PF07859">
    <property type="entry name" value="Abhydrolase_3"/>
    <property type="match status" value="1"/>
</dbReference>
<protein>
    <submittedName>
        <fullName evidence="5">Putative esterase/lipase (Alpha/beta hydrolase domain)</fullName>
        <ecNumber evidence="5">3.1.1.-</ecNumber>
    </submittedName>
</protein>
<feature type="domain" description="Alpha/beta hydrolase fold-3" evidence="4">
    <location>
        <begin position="79"/>
        <end position="283"/>
    </location>
</feature>
<gene>
    <name evidence="5" type="ORF">MILUP08_43799</name>
</gene>
<dbReference type="STRING" id="1150864.MILUP08_43799"/>
<evidence type="ECO:0000256" key="1">
    <source>
        <dbReference type="ARBA" id="ARBA00010515"/>
    </source>
</evidence>
<proteinExistence type="inferred from homology"/>
<evidence type="ECO:0000256" key="3">
    <source>
        <dbReference type="SAM" id="MobiDB-lite"/>
    </source>
</evidence>
<organism evidence="5 6">
    <name type="scientific">Micromonospora lupini str. Lupac 08</name>
    <dbReference type="NCBI Taxonomy" id="1150864"/>
    <lineage>
        <taxon>Bacteria</taxon>
        <taxon>Bacillati</taxon>
        <taxon>Actinomycetota</taxon>
        <taxon>Actinomycetes</taxon>
        <taxon>Micromonosporales</taxon>
        <taxon>Micromonosporaceae</taxon>
        <taxon>Micromonospora</taxon>
    </lineage>
</organism>
<dbReference type="InterPro" id="IPR050300">
    <property type="entry name" value="GDXG_lipolytic_enzyme"/>
</dbReference>
<feature type="compositionally biased region" description="Low complexity" evidence="3">
    <location>
        <begin position="317"/>
        <end position="326"/>
    </location>
</feature>
<sequence>MALHPEVAAYRAARAAAGTPPLYTQTLTEARAADLAAIRAGGGAVEQVSEVRDERIPGPGGDLPIRVYRPAGSGPLPTLLYFFGGGWTLGSIDTADGICRRLANAVGCQVVTVGYRLAPEHPFPAAVHDCHAATVWIAGNADSFGVDPTRLAVGGDSAGGNLAAAVSLLCRSDGPALVAQLLVYPNTDVSGEPSGPVGDDPALFNRRSVVWYRTHYLADPEHSRDPLASPLLADDLSGLPPALVVTAELDPLCAEGQRYAQRLRGAGVPTRLDHYPQMVHGFFAMPGVFTDGRRAQHRAAAFLRERFGLPPRRDEPAAGPADNGPADAALADAALADAALADAGPVDAGPVDAGPVDAGPVDAGPADAGPGIASADAGPGVAGVRGG</sequence>
<dbReference type="eggNOG" id="COG0657">
    <property type="taxonomic scope" value="Bacteria"/>
</dbReference>
<comment type="similarity">
    <text evidence="1">Belongs to the 'GDXG' lipolytic enzyme family.</text>
</comment>
<evidence type="ECO:0000259" key="4">
    <source>
        <dbReference type="Pfam" id="PF07859"/>
    </source>
</evidence>
<dbReference type="InterPro" id="IPR029058">
    <property type="entry name" value="AB_hydrolase_fold"/>
</dbReference>
<reference evidence="6" key="1">
    <citation type="journal article" date="2012" name="J. Bacteriol.">
        <title>Genome Sequence of Micromonospora lupini Lupac 08, Isolated from Root Nodules of Lupinus angustifolius.</title>
        <authorList>
            <person name="Alonso-Vega P."/>
            <person name="Normand P."/>
            <person name="Bacigalupe R."/>
            <person name="Pujic P."/>
            <person name="Lajus A."/>
            <person name="Vallenet D."/>
            <person name="Carro L."/>
            <person name="Coll P."/>
            <person name="Trujillo M.E."/>
        </authorList>
    </citation>
    <scope>NUCLEOTIDE SEQUENCE [LARGE SCALE GENOMIC DNA]</scope>
    <source>
        <strain evidence="6">Lupac 08</strain>
    </source>
</reference>
<dbReference type="EC" id="3.1.1.-" evidence="5"/>
<dbReference type="EMBL" id="CAIE01000028">
    <property type="protein sequence ID" value="CCH18887.1"/>
    <property type="molecule type" value="Genomic_DNA"/>
</dbReference>
<feature type="region of interest" description="Disordered" evidence="3">
    <location>
        <begin position="344"/>
        <end position="387"/>
    </location>
</feature>